<sequence>MGLLSYLPDFKNLDNLKDEIQLNKNSPEFRLYLYRAENPNFIGVIGTQNDEHFVVIRYLSLAPDYRQPKYEAKAVCELAGSNPQKKVTAVPEYVYLTKYLPKTKNHD</sequence>
<dbReference type="Proteomes" id="UP001321741">
    <property type="component" value="Chromosome"/>
</dbReference>
<accession>A0ABM8BGR7</accession>
<dbReference type="EMBL" id="AP026803">
    <property type="protein sequence ID" value="BDR60459.1"/>
    <property type="molecule type" value="Genomic_DNA"/>
</dbReference>
<evidence type="ECO:0000313" key="2">
    <source>
        <dbReference type="Proteomes" id="UP001321741"/>
    </source>
</evidence>
<keyword evidence="2" id="KW-1185">Reference proteome</keyword>
<organism evidence="1 2">
    <name type="scientific">Lactobacillus xylocopicola</name>
    <dbReference type="NCBI Taxonomy" id="2976676"/>
    <lineage>
        <taxon>Bacteria</taxon>
        <taxon>Bacillati</taxon>
        <taxon>Bacillota</taxon>
        <taxon>Bacilli</taxon>
        <taxon>Lactobacillales</taxon>
        <taxon>Lactobacillaceae</taxon>
        <taxon>Lactobacillus</taxon>
    </lineage>
</organism>
<name>A0ABM8BGR7_9LACO</name>
<evidence type="ECO:0000313" key="1">
    <source>
        <dbReference type="EMBL" id="BDR60459.1"/>
    </source>
</evidence>
<reference evidence="1 2" key="1">
    <citation type="journal article" date="2023" name="Microbiol. Spectr.">
        <title>Symbiosis of Carpenter Bees with Uncharacterized Lactic Acid Bacteria Showing NAD Auxotrophy.</title>
        <authorList>
            <person name="Kawasaki S."/>
            <person name="Ozawa K."/>
            <person name="Mori T."/>
            <person name="Yamamoto A."/>
            <person name="Ito M."/>
            <person name="Ohkuma M."/>
            <person name="Sakamoto M."/>
            <person name="Matsutani M."/>
        </authorList>
    </citation>
    <scope>NUCLEOTIDE SEQUENCE [LARGE SCALE GENOMIC DNA]</scope>
    <source>
        <strain evidence="1 2">Kim32-2</strain>
    </source>
</reference>
<protein>
    <submittedName>
        <fullName evidence="1">Reductase</fullName>
    </submittedName>
</protein>
<proteinExistence type="predicted"/>
<gene>
    <name evidence="1" type="primary">ribT</name>
    <name evidence="1" type="ORF">KIM322_07200</name>
</gene>